<gene>
    <name evidence="1" type="ORF">MES5069_310007</name>
</gene>
<evidence type="ECO:0000313" key="2">
    <source>
        <dbReference type="Proteomes" id="UP001153050"/>
    </source>
</evidence>
<name>A0ABM9DZP9_9HYPH</name>
<sequence length="63" mass="6863">MVQPEIRLLDEPRGALEAMTMISIQEELAHLSEKTSSWKGVSAGAGVSRLQRGIHPCESGLFI</sequence>
<accession>A0ABM9DZP9</accession>
<proteinExistence type="predicted"/>
<dbReference type="EMBL" id="CAKXZT010000126">
    <property type="protein sequence ID" value="CAH2402271.1"/>
    <property type="molecule type" value="Genomic_DNA"/>
</dbReference>
<evidence type="ECO:0000313" key="1">
    <source>
        <dbReference type="EMBL" id="CAH2402271.1"/>
    </source>
</evidence>
<protein>
    <submittedName>
        <fullName evidence="1">Uncharacterized protein</fullName>
    </submittedName>
</protein>
<dbReference type="Proteomes" id="UP001153050">
    <property type="component" value="Unassembled WGS sequence"/>
</dbReference>
<reference evidence="1 2" key="1">
    <citation type="submission" date="2022-03" db="EMBL/GenBank/DDBJ databases">
        <authorList>
            <person name="Brunel B."/>
        </authorList>
    </citation>
    <scope>NUCLEOTIDE SEQUENCE [LARGE SCALE GENOMIC DNA]</scope>
    <source>
        <strain evidence="1">STM5069sample</strain>
    </source>
</reference>
<keyword evidence="2" id="KW-1185">Reference proteome</keyword>
<comment type="caution">
    <text evidence="1">The sequence shown here is derived from an EMBL/GenBank/DDBJ whole genome shotgun (WGS) entry which is preliminary data.</text>
</comment>
<organism evidence="1 2">
    <name type="scientific">Mesorhizobium escarrei</name>
    <dbReference type="NCBI Taxonomy" id="666018"/>
    <lineage>
        <taxon>Bacteria</taxon>
        <taxon>Pseudomonadati</taxon>
        <taxon>Pseudomonadota</taxon>
        <taxon>Alphaproteobacteria</taxon>
        <taxon>Hyphomicrobiales</taxon>
        <taxon>Phyllobacteriaceae</taxon>
        <taxon>Mesorhizobium</taxon>
    </lineage>
</organism>